<keyword evidence="2" id="KW-0229">DNA integration</keyword>
<comment type="caution">
    <text evidence="8">The sequence shown here is derived from an EMBL/GenBank/DDBJ whole genome shotgun (WGS) entry which is preliminary data.</text>
</comment>
<protein>
    <submittedName>
        <fullName evidence="8">Integrase</fullName>
    </submittedName>
</protein>
<dbReference type="Gene3D" id="1.10.443.10">
    <property type="entry name" value="Intergrase catalytic core"/>
    <property type="match status" value="1"/>
</dbReference>
<evidence type="ECO:0000259" key="7">
    <source>
        <dbReference type="PROSITE" id="PS51900"/>
    </source>
</evidence>
<dbReference type="Pfam" id="PF02899">
    <property type="entry name" value="Phage_int_SAM_1"/>
    <property type="match status" value="1"/>
</dbReference>
<dbReference type="InterPro" id="IPR013762">
    <property type="entry name" value="Integrase-like_cat_sf"/>
</dbReference>
<keyword evidence="9" id="KW-1185">Reference proteome</keyword>
<dbReference type="InterPro" id="IPR004107">
    <property type="entry name" value="Integrase_SAM-like_N"/>
</dbReference>
<dbReference type="Pfam" id="PF00589">
    <property type="entry name" value="Phage_integrase"/>
    <property type="match status" value="1"/>
</dbReference>
<dbReference type="InterPro" id="IPR002104">
    <property type="entry name" value="Integrase_catalytic"/>
</dbReference>
<evidence type="ECO:0000259" key="6">
    <source>
        <dbReference type="PROSITE" id="PS51898"/>
    </source>
</evidence>
<feature type="domain" description="Tyr recombinase" evidence="6">
    <location>
        <begin position="125"/>
        <end position="311"/>
    </location>
</feature>
<keyword evidence="4" id="KW-0233">DNA recombination</keyword>
<dbReference type="InterPro" id="IPR044068">
    <property type="entry name" value="CB"/>
</dbReference>
<evidence type="ECO:0000256" key="4">
    <source>
        <dbReference type="ARBA" id="ARBA00023172"/>
    </source>
</evidence>
<dbReference type="PANTHER" id="PTHR30349">
    <property type="entry name" value="PHAGE INTEGRASE-RELATED"/>
    <property type="match status" value="1"/>
</dbReference>
<evidence type="ECO:0000313" key="9">
    <source>
        <dbReference type="Proteomes" id="UP000749010"/>
    </source>
</evidence>
<name>A0ABX1U3E9_9PROT</name>
<dbReference type="PROSITE" id="PS51900">
    <property type="entry name" value="CB"/>
    <property type="match status" value="1"/>
</dbReference>
<keyword evidence="3 5" id="KW-0238">DNA-binding</keyword>
<dbReference type="Proteomes" id="UP000749010">
    <property type="component" value="Unassembled WGS sequence"/>
</dbReference>
<evidence type="ECO:0000256" key="3">
    <source>
        <dbReference type="ARBA" id="ARBA00023125"/>
    </source>
</evidence>
<dbReference type="SUPFAM" id="SSF56349">
    <property type="entry name" value="DNA breaking-rejoining enzymes"/>
    <property type="match status" value="1"/>
</dbReference>
<dbReference type="Gene3D" id="1.10.150.130">
    <property type="match status" value="1"/>
</dbReference>
<organism evidence="8 9">
    <name type="scientific">Candidatus Accumulibacter phosphatis</name>
    <dbReference type="NCBI Taxonomy" id="327160"/>
    <lineage>
        <taxon>Bacteria</taxon>
        <taxon>Pseudomonadati</taxon>
        <taxon>Pseudomonadota</taxon>
        <taxon>Betaproteobacteria</taxon>
        <taxon>Candidatus Accumulibacter</taxon>
    </lineage>
</organism>
<evidence type="ECO:0000256" key="5">
    <source>
        <dbReference type="PROSITE-ProRule" id="PRU01248"/>
    </source>
</evidence>
<evidence type="ECO:0000256" key="1">
    <source>
        <dbReference type="ARBA" id="ARBA00022829"/>
    </source>
</evidence>
<dbReference type="PANTHER" id="PTHR30349:SF81">
    <property type="entry name" value="TYROSINE RECOMBINASE XERC"/>
    <property type="match status" value="1"/>
</dbReference>
<proteinExistence type="predicted"/>
<gene>
    <name evidence="8" type="ORF">E4Q23_19280</name>
</gene>
<dbReference type="InterPro" id="IPR050090">
    <property type="entry name" value="Tyrosine_recombinase_XerCD"/>
</dbReference>
<feature type="domain" description="Core-binding (CB)" evidence="7">
    <location>
        <begin position="8"/>
        <end position="101"/>
    </location>
</feature>
<evidence type="ECO:0000256" key="2">
    <source>
        <dbReference type="ARBA" id="ARBA00022908"/>
    </source>
</evidence>
<dbReference type="RefSeq" id="WP_169068177.1">
    <property type="nucleotide sequence ID" value="NZ_SPMY01000066.1"/>
</dbReference>
<reference evidence="8 9" key="1">
    <citation type="submission" date="2019-03" db="EMBL/GenBank/DDBJ databases">
        <title>Metabolic reconstructions from genomes of highly enriched 'Candidatus Accumulibacter' and 'Candidatus Competibacter' bioreactor populations.</title>
        <authorList>
            <person name="Annavajhala M.K."/>
            <person name="Welles L."/>
            <person name="Abbas B."/>
            <person name="Sorokin D."/>
            <person name="Park H."/>
            <person name="Van Loosdrecht M."/>
            <person name="Chandran K."/>
        </authorList>
    </citation>
    <scope>NUCLEOTIDE SEQUENCE [LARGE SCALE GENOMIC DNA]</scope>
    <source>
        <strain evidence="8 9">SBR_S</strain>
    </source>
</reference>
<dbReference type="InterPro" id="IPR011010">
    <property type="entry name" value="DNA_brk_join_enz"/>
</dbReference>
<dbReference type="PROSITE" id="PS51898">
    <property type="entry name" value="TYR_RECOMBINASE"/>
    <property type="match status" value="1"/>
</dbReference>
<keyword evidence="1" id="KW-0159">Chromosome partition</keyword>
<sequence length="336" mass="37760">MSKPATPPSFATLVQAYFADYLTQQRALSPQTVAAYRDAFVLFLAFAQCRLGKSPTAMTLADMTPELITAFLNHLEQQRHNCVRSRNARLAALRSFLKFAGHRDVSSLRIVERALGIPVKRFERPMFGYLSREEMLAVIDAPDGTWIGQRDHVLFLMLYNTGARVSEIIGVKVGEVVVEDRAACVHLHGKGRKQRSVPLWRSTVRAIRAWRKQNPQFEAASPLLPNRNGQAMTRANVSLRLALAVQTATTAYPDLAKRKVSPHVIRHTTAMHLLQAGVDISVIALWLGHESPVTTHQYVEADLAMKERALARLREPDAKIQRYRAPDTLIHFLKTL</sequence>
<dbReference type="InterPro" id="IPR010998">
    <property type="entry name" value="Integrase_recombinase_N"/>
</dbReference>
<accession>A0ABX1U3E9</accession>
<dbReference type="EMBL" id="SPMY01000066">
    <property type="protein sequence ID" value="NMQ29722.1"/>
    <property type="molecule type" value="Genomic_DNA"/>
</dbReference>
<evidence type="ECO:0000313" key="8">
    <source>
        <dbReference type="EMBL" id="NMQ29722.1"/>
    </source>
</evidence>